<feature type="region of interest" description="Disordered" evidence="2">
    <location>
        <begin position="86"/>
        <end position="180"/>
    </location>
</feature>
<dbReference type="EMBL" id="CM001223">
    <property type="protein sequence ID" value="KEH21668.1"/>
    <property type="molecule type" value="Genomic_DNA"/>
</dbReference>
<evidence type="ECO:0000313" key="5">
    <source>
        <dbReference type="Proteomes" id="UP000002051"/>
    </source>
</evidence>
<dbReference type="InterPro" id="IPR011012">
    <property type="entry name" value="Longin-like_dom_sf"/>
</dbReference>
<dbReference type="eggNOG" id="KOG2938">
    <property type="taxonomic scope" value="Eukaryota"/>
</dbReference>
<accession>A0A072TXR7</accession>
<dbReference type="eggNOG" id="KOG1187">
    <property type="taxonomic scope" value="Eukaryota"/>
</dbReference>
<evidence type="ECO:0000256" key="2">
    <source>
        <dbReference type="SAM" id="MobiDB-lite"/>
    </source>
</evidence>
<dbReference type="eggNOG" id="KOG2740">
    <property type="taxonomic scope" value="Eukaryota"/>
</dbReference>
<name>A0A072TXR7_MEDTR</name>
<dbReference type="Proteomes" id="UP000002051">
    <property type="component" value="Unassembled WGS sequence"/>
</dbReference>
<dbReference type="EnsemblPlants" id="KEH21668">
    <property type="protein sequence ID" value="KEH21668"/>
    <property type="gene ID" value="MTR_7g014365"/>
</dbReference>
<feature type="compositionally biased region" description="Basic and acidic residues" evidence="2">
    <location>
        <begin position="120"/>
        <end position="132"/>
    </location>
</feature>
<reference evidence="3 5" key="2">
    <citation type="journal article" date="2014" name="BMC Genomics">
        <title>An improved genome release (version Mt4.0) for the model legume Medicago truncatula.</title>
        <authorList>
            <person name="Tang H."/>
            <person name="Krishnakumar V."/>
            <person name="Bidwell S."/>
            <person name="Rosen B."/>
            <person name="Chan A."/>
            <person name="Zhou S."/>
            <person name="Gentzbittel L."/>
            <person name="Childs K.L."/>
            <person name="Yandell M."/>
            <person name="Gundlach H."/>
            <person name="Mayer K.F."/>
            <person name="Schwartz D.C."/>
            <person name="Town C.D."/>
        </authorList>
    </citation>
    <scope>GENOME REANNOTATION</scope>
    <source>
        <strain evidence="3">A17</strain>
        <strain evidence="4 5">cv. Jemalong A17</strain>
    </source>
</reference>
<evidence type="ECO:0000256" key="1">
    <source>
        <dbReference type="ARBA" id="ARBA00022448"/>
    </source>
</evidence>
<dbReference type="SUPFAM" id="SSF64356">
    <property type="entry name" value="SNARE-like"/>
    <property type="match status" value="1"/>
</dbReference>
<evidence type="ECO:0000313" key="4">
    <source>
        <dbReference type="EnsemblPlants" id="KEH21668"/>
    </source>
</evidence>
<reference evidence="4" key="3">
    <citation type="submission" date="2015-04" db="UniProtKB">
        <authorList>
            <consortium name="EnsemblPlants"/>
        </authorList>
    </citation>
    <scope>IDENTIFICATION</scope>
    <source>
        <strain evidence="4">cv. Jemalong A17</strain>
    </source>
</reference>
<feature type="compositionally biased region" description="Polar residues" evidence="2">
    <location>
        <begin position="144"/>
        <end position="155"/>
    </location>
</feature>
<sequence>MRDQPVTKIAALTAAIKALVEETDLLDEMIDDGFPLTTEPNMLQELISPPNIVPCRATDPKYANNEVYVDLVERNQDSMPAKTPIAEVSSTSSVNGALSEVQSSSSPVEASQMHNGYSSEGKKGSAESHNIHEANYTEDGIRNQPRSNFNITATISPPPEPPDTKMQAAAAHPQPTSTASYGLETTKGSIIAKRVCFMVKLVWRPFIASSVEKSIKATNGYVSRKEHKSNSKKDDSEDIDEANSEVEVVIDWPRRYGIALGIVFEKRGIDKTQPLKFVTDEVYIVGGHISSRLCGTRKTPDDVFSKRLLSSLHHLKQIHDRYHHMDTFLREVLGAVVLVDKASIHILNGTALVTLLQPALETYELFDDIILLTDGQIVYQGPRKNIFHIDQKLGDELANPFEKSKCHANVLTTKKYGVNKNELLKACASIEFLLMKPKFEVKPIKVLASDNGSTDGKMVVDEKHGKLSSDSAIVGTLHSDSSVHKNGPSQFNQWDPGGCALVHWRSRHAWEALYQNENSGSSSSEVEETDVGGKNSQMIDEHQAMNSNGYGVLHEDHRVFPYLKQRFKANQFLGVETNNNILRFLYNEECHEH</sequence>
<organism evidence="3 5">
    <name type="scientific">Medicago truncatula</name>
    <name type="common">Barrel medic</name>
    <name type="synonym">Medicago tribuloides</name>
    <dbReference type="NCBI Taxonomy" id="3880"/>
    <lineage>
        <taxon>Eukaryota</taxon>
        <taxon>Viridiplantae</taxon>
        <taxon>Streptophyta</taxon>
        <taxon>Embryophyta</taxon>
        <taxon>Tracheophyta</taxon>
        <taxon>Spermatophyta</taxon>
        <taxon>Magnoliopsida</taxon>
        <taxon>eudicotyledons</taxon>
        <taxon>Gunneridae</taxon>
        <taxon>Pentapetalae</taxon>
        <taxon>rosids</taxon>
        <taxon>fabids</taxon>
        <taxon>Fabales</taxon>
        <taxon>Fabaceae</taxon>
        <taxon>Papilionoideae</taxon>
        <taxon>50 kb inversion clade</taxon>
        <taxon>NPAAA clade</taxon>
        <taxon>Hologalegina</taxon>
        <taxon>IRL clade</taxon>
        <taxon>Trifolieae</taxon>
        <taxon>Medicago</taxon>
    </lineage>
</organism>
<dbReference type="HOGENOM" id="CLU_460333_0_0_1"/>
<gene>
    <name evidence="3" type="ordered locus">MTR_7g014365</name>
</gene>
<dbReference type="AlphaFoldDB" id="A0A072TXR7"/>
<reference evidence="3 5" key="1">
    <citation type="journal article" date="2011" name="Nature">
        <title>The Medicago genome provides insight into the evolution of rhizobial symbioses.</title>
        <authorList>
            <person name="Young N.D."/>
            <person name="Debelle F."/>
            <person name="Oldroyd G.E."/>
            <person name="Geurts R."/>
            <person name="Cannon S.B."/>
            <person name="Udvardi M.K."/>
            <person name="Benedito V.A."/>
            <person name="Mayer K.F."/>
            <person name="Gouzy J."/>
            <person name="Schoof H."/>
            <person name="Van de Peer Y."/>
            <person name="Proost S."/>
            <person name="Cook D.R."/>
            <person name="Meyers B.C."/>
            <person name="Spannagl M."/>
            <person name="Cheung F."/>
            <person name="De Mita S."/>
            <person name="Krishnakumar V."/>
            <person name="Gundlach H."/>
            <person name="Zhou S."/>
            <person name="Mudge J."/>
            <person name="Bharti A.K."/>
            <person name="Murray J.D."/>
            <person name="Naoumkina M.A."/>
            <person name="Rosen B."/>
            <person name="Silverstein K.A."/>
            <person name="Tang H."/>
            <person name="Rombauts S."/>
            <person name="Zhao P.X."/>
            <person name="Zhou P."/>
            <person name="Barbe V."/>
            <person name="Bardou P."/>
            <person name="Bechner M."/>
            <person name="Bellec A."/>
            <person name="Berger A."/>
            <person name="Berges H."/>
            <person name="Bidwell S."/>
            <person name="Bisseling T."/>
            <person name="Choisne N."/>
            <person name="Couloux A."/>
            <person name="Denny R."/>
            <person name="Deshpande S."/>
            <person name="Dai X."/>
            <person name="Doyle J.J."/>
            <person name="Dudez A.M."/>
            <person name="Farmer A.D."/>
            <person name="Fouteau S."/>
            <person name="Franken C."/>
            <person name="Gibelin C."/>
            <person name="Gish J."/>
            <person name="Goldstein S."/>
            <person name="Gonzalez A.J."/>
            <person name="Green P.J."/>
            <person name="Hallab A."/>
            <person name="Hartog M."/>
            <person name="Hua A."/>
            <person name="Humphray S.J."/>
            <person name="Jeong D.H."/>
            <person name="Jing Y."/>
            <person name="Jocker A."/>
            <person name="Kenton S.M."/>
            <person name="Kim D.J."/>
            <person name="Klee K."/>
            <person name="Lai H."/>
            <person name="Lang C."/>
            <person name="Lin S."/>
            <person name="Macmil S.L."/>
            <person name="Magdelenat G."/>
            <person name="Matthews L."/>
            <person name="McCorrison J."/>
            <person name="Monaghan E.L."/>
            <person name="Mun J.H."/>
            <person name="Najar F.Z."/>
            <person name="Nicholson C."/>
            <person name="Noirot C."/>
            <person name="O'Bleness M."/>
            <person name="Paule C.R."/>
            <person name="Poulain J."/>
            <person name="Prion F."/>
            <person name="Qin B."/>
            <person name="Qu C."/>
            <person name="Retzel E.F."/>
            <person name="Riddle C."/>
            <person name="Sallet E."/>
            <person name="Samain S."/>
            <person name="Samson N."/>
            <person name="Sanders I."/>
            <person name="Saurat O."/>
            <person name="Scarpelli C."/>
            <person name="Schiex T."/>
            <person name="Segurens B."/>
            <person name="Severin A.J."/>
            <person name="Sherrier D.J."/>
            <person name="Shi R."/>
            <person name="Sims S."/>
            <person name="Singer S.R."/>
            <person name="Sinharoy S."/>
            <person name="Sterck L."/>
            <person name="Viollet A."/>
            <person name="Wang B.B."/>
            <person name="Wang K."/>
            <person name="Wang M."/>
            <person name="Wang X."/>
            <person name="Warfsmann J."/>
            <person name="Weissenbach J."/>
            <person name="White D.D."/>
            <person name="White J.D."/>
            <person name="Wiley G.B."/>
            <person name="Wincker P."/>
            <person name="Xing Y."/>
            <person name="Yang L."/>
            <person name="Yao Z."/>
            <person name="Ying F."/>
            <person name="Zhai J."/>
            <person name="Zhou L."/>
            <person name="Zuber A."/>
            <person name="Denarie J."/>
            <person name="Dixon R.A."/>
            <person name="May G.D."/>
            <person name="Schwartz D.C."/>
            <person name="Rogers J."/>
            <person name="Quetier F."/>
            <person name="Town C.D."/>
            <person name="Roe B.A."/>
        </authorList>
    </citation>
    <scope>NUCLEOTIDE SEQUENCE [LARGE SCALE GENOMIC DNA]</scope>
    <source>
        <strain evidence="3">A17</strain>
        <strain evidence="4 5">cv. Jemalong A17</strain>
    </source>
</reference>
<evidence type="ECO:0000313" key="3">
    <source>
        <dbReference type="EMBL" id="KEH21668.1"/>
    </source>
</evidence>
<dbReference type="eggNOG" id="KOG0065">
    <property type="taxonomic scope" value="Eukaryota"/>
</dbReference>
<feature type="compositionally biased region" description="Polar residues" evidence="2">
    <location>
        <begin position="88"/>
        <end position="118"/>
    </location>
</feature>
<protein>
    <submittedName>
        <fullName evidence="3 4">Uncharacterized protein</fullName>
    </submittedName>
</protein>
<dbReference type="PANTHER" id="PTHR19241">
    <property type="entry name" value="ATP-BINDING CASSETTE TRANSPORTER"/>
    <property type="match status" value="1"/>
</dbReference>
<dbReference type="Gene3D" id="3.30.450.60">
    <property type="match status" value="1"/>
</dbReference>
<proteinExistence type="predicted"/>
<keyword evidence="5" id="KW-1185">Reference proteome</keyword>
<keyword evidence="1" id="KW-0813">Transport</keyword>